<dbReference type="PANTHER" id="PTHR44103">
    <property type="entry name" value="PROPROTEIN CONVERTASE P"/>
    <property type="match status" value="1"/>
</dbReference>
<dbReference type="STRING" id="1121959.SAMN02746009_03021"/>
<evidence type="ECO:0000256" key="1">
    <source>
        <dbReference type="ARBA" id="ARBA00022729"/>
    </source>
</evidence>
<organism evidence="4 5">
    <name type="scientific">Hymenobacter psychrotolerans DSM 18569</name>
    <dbReference type="NCBI Taxonomy" id="1121959"/>
    <lineage>
        <taxon>Bacteria</taxon>
        <taxon>Pseudomonadati</taxon>
        <taxon>Bacteroidota</taxon>
        <taxon>Cytophagia</taxon>
        <taxon>Cytophagales</taxon>
        <taxon>Hymenobacteraceae</taxon>
        <taxon>Hymenobacter</taxon>
    </lineage>
</organism>
<feature type="domain" description="Secretion system C-terminal sorting" evidence="3">
    <location>
        <begin position="692"/>
        <end position="761"/>
    </location>
</feature>
<dbReference type="RefSeq" id="WP_073286787.1">
    <property type="nucleotide sequence ID" value="NZ_FRAS01000017.1"/>
</dbReference>
<sequence length="762" mass="83231">MIQRLILSFSLLSVLLVGLSTEASAQNTAFGFEFREVAKVVQAGDTLRSPWAGGLDSPQFSSIDLNGDNQDDLFIFDRRTRRVQTYLNAAAPGGGRQWQYAPDYAMLFPADLQNWALLRDYDCDGRPDLFTTATNGADIRVFRNVAGSGGLPQFQLVTSQIRAVLAGSTTININTGANLPSIKDVDGDGRLDILVVDWDNNRVITQYQNTSTSTCGGLDFRLTNEVWGNIRNCLATCGSYVFSATPVLCRPTQVQHTFGSNLTLIDLDGDGDQDALMGRDYCTELVSMLNQGTPQLAAMTSANSNFPTAATAVRIPYFPAAYNLDVNFDGRPDLVVASSVYDNLDTIDIRQTVRYYENASATAVPDFQFRQNDFLQHDMIEVSTQAAPVFLDVDADGRLDLLVSGLRRDAPGGFLVATLAYYRNTGTATRPVYQLITNDYLNLSARKFGSLRPTVADLNRDGAPELVCIGYYSVGRRDFLGYYRNRATAGQAPDFDTSTMYYINNVPNVNNDAVTFFDVDNDGFVDMLYGTNSNRFDMPGQSLRYYRNTGTSPVETAFVEQDADFGRIRTSTGARPMYLYPLVADFDGDGAPDLLTIDDTGSLRLFPDLRAQTGIFVDRTNLFYNNVLGRYDDGYLGARQQNHFALAAADINGDGAPELLIGTEAGGVLAAATRNRVLSTRAAAAQALPLTLYPNPATATATVQAAKPVSLTLLDLTGRVVRTVATPARQHQLELRGLASGLYLVRCQTADGQTGMQRLVVK</sequence>
<evidence type="ECO:0000256" key="2">
    <source>
        <dbReference type="SAM" id="SignalP"/>
    </source>
</evidence>
<evidence type="ECO:0000313" key="5">
    <source>
        <dbReference type="Proteomes" id="UP000183947"/>
    </source>
</evidence>
<gene>
    <name evidence="4" type="ORF">SAMN02746009_03021</name>
</gene>
<dbReference type="SUPFAM" id="SSF69318">
    <property type="entry name" value="Integrin alpha N-terminal domain"/>
    <property type="match status" value="2"/>
</dbReference>
<dbReference type="InterPro" id="IPR013517">
    <property type="entry name" value="FG-GAP"/>
</dbReference>
<feature type="signal peptide" evidence="2">
    <location>
        <begin position="1"/>
        <end position="25"/>
    </location>
</feature>
<keyword evidence="1 2" id="KW-0732">Signal</keyword>
<keyword evidence="5" id="KW-1185">Reference proteome</keyword>
<protein>
    <submittedName>
        <fullName evidence="4">Por secretion system C-terminal sorting domain-containing protein</fullName>
    </submittedName>
</protein>
<dbReference type="InterPro" id="IPR026444">
    <property type="entry name" value="Secre_tail"/>
</dbReference>
<reference evidence="5" key="1">
    <citation type="submission" date="2016-11" db="EMBL/GenBank/DDBJ databases">
        <authorList>
            <person name="Varghese N."/>
            <person name="Submissions S."/>
        </authorList>
    </citation>
    <scope>NUCLEOTIDE SEQUENCE [LARGE SCALE GENOMIC DNA]</scope>
    <source>
        <strain evidence="5">DSM 18569</strain>
    </source>
</reference>
<dbReference type="Proteomes" id="UP000183947">
    <property type="component" value="Unassembled WGS sequence"/>
</dbReference>
<dbReference type="AlphaFoldDB" id="A0A1M7BVE7"/>
<dbReference type="Pfam" id="PF18962">
    <property type="entry name" value="Por_Secre_tail"/>
    <property type="match status" value="1"/>
</dbReference>
<evidence type="ECO:0000259" key="3">
    <source>
        <dbReference type="Pfam" id="PF18962"/>
    </source>
</evidence>
<name>A0A1M7BVE7_9BACT</name>
<dbReference type="PANTHER" id="PTHR44103:SF1">
    <property type="entry name" value="PROPROTEIN CONVERTASE P"/>
    <property type="match status" value="1"/>
</dbReference>
<accession>A0A1M7BVE7</accession>
<dbReference type="EMBL" id="FRAS01000017">
    <property type="protein sequence ID" value="SHL58961.1"/>
    <property type="molecule type" value="Genomic_DNA"/>
</dbReference>
<dbReference type="InterPro" id="IPR028994">
    <property type="entry name" value="Integrin_alpha_N"/>
</dbReference>
<dbReference type="Pfam" id="PF13517">
    <property type="entry name" value="FG-GAP_3"/>
    <property type="match status" value="3"/>
</dbReference>
<dbReference type="Gene3D" id="2.130.10.130">
    <property type="entry name" value="Integrin alpha, N-terminal"/>
    <property type="match status" value="3"/>
</dbReference>
<evidence type="ECO:0000313" key="4">
    <source>
        <dbReference type="EMBL" id="SHL58961.1"/>
    </source>
</evidence>
<dbReference type="NCBIfam" id="TIGR04183">
    <property type="entry name" value="Por_Secre_tail"/>
    <property type="match status" value="1"/>
</dbReference>
<proteinExistence type="predicted"/>
<feature type="chain" id="PRO_5012184113" evidence="2">
    <location>
        <begin position="26"/>
        <end position="762"/>
    </location>
</feature>